<name>A0A423PW12_9GAMM</name>
<evidence type="ECO:0000259" key="1">
    <source>
        <dbReference type="PROSITE" id="PS51819"/>
    </source>
</evidence>
<dbReference type="OrthoDB" id="9795618at2"/>
<dbReference type="RefSeq" id="WP_123657708.1">
    <property type="nucleotide sequence ID" value="NZ_AYKG01000013.1"/>
</dbReference>
<dbReference type="InterPro" id="IPR004360">
    <property type="entry name" value="Glyas_Fos-R_dOase_dom"/>
</dbReference>
<dbReference type="InterPro" id="IPR037523">
    <property type="entry name" value="VOC_core"/>
</dbReference>
<gene>
    <name evidence="2" type="ORF">SAJA_05905</name>
</gene>
<dbReference type="AlphaFoldDB" id="A0A423PW12"/>
<dbReference type="InterPro" id="IPR052537">
    <property type="entry name" value="Extradiol_RC_dioxygenase"/>
</dbReference>
<dbReference type="InterPro" id="IPR029068">
    <property type="entry name" value="Glyas_Bleomycin-R_OHBP_Dase"/>
</dbReference>
<protein>
    <submittedName>
        <fullName evidence="2">Glyoxalase</fullName>
    </submittedName>
</protein>
<keyword evidence="3" id="KW-1185">Reference proteome</keyword>
<dbReference type="SUPFAM" id="SSF54593">
    <property type="entry name" value="Glyoxalase/Bleomycin resistance protein/Dihydroxybiphenyl dioxygenase"/>
    <property type="match status" value="1"/>
</dbReference>
<dbReference type="Pfam" id="PF00903">
    <property type="entry name" value="Glyoxalase"/>
    <property type="match status" value="2"/>
</dbReference>
<dbReference type="Gene3D" id="3.10.180.10">
    <property type="entry name" value="2,3-Dihydroxybiphenyl 1,2-Dioxygenase, domain 1"/>
    <property type="match status" value="2"/>
</dbReference>
<comment type="caution">
    <text evidence="2">The sequence shown here is derived from an EMBL/GenBank/DDBJ whole genome shotgun (WGS) entry which is preliminary data.</text>
</comment>
<dbReference type="InParanoid" id="A0A423PW12"/>
<feature type="domain" description="VOC" evidence="1">
    <location>
        <begin position="153"/>
        <end position="273"/>
    </location>
</feature>
<proteinExistence type="predicted"/>
<sequence>MSYQPSPGLHHVTAISGDPRINSRFYTETLGLRRVKKTVNFDDPGTYHLYYGDRYGQPGTALTFFAFANVAAGRAGVGEARELAWHVPAGTLDAWAARLDAHDVAYARILRFDTPRLVARDPHGFAFALVEAEQGTACLWPDSPVPQPEQIGGFAGIDIASQAPAATREVLETVLGYRAEREDSDWQRYIATGGSGPSSYIDLALQATAQPAGTGHGSVHHIAFRAHDQDHQAELAAAARRLGLHPTPVIDRQYFESVYFTEPGGVLFEIATDGPGFGVDEDDTELGQALRLPPQYEPRRAAIEAELPALD</sequence>
<dbReference type="PANTHER" id="PTHR36110">
    <property type="entry name" value="RING-CLEAVING DIOXYGENASE MHQE-RELATED"/>
    <property type="match status" value="1"/>
</dbReference>
<feature type="domain" description="VOC" evidence="1">
    <location>
        <begin position="8"/>
        <end position="132"/>
    </location>
</feature>
<organism evidence="2 3">
    <name type="scientific">Salinisphaera japonica YTM-1</name>
    <dbReference type="NCBI Taxonomy" id="1209778"/>
    <lineage>
        <taxon>Bacteria</taxon>
        <taxon>Pseudomonadati</taxon>
        <taxon>Pseudomonadota</taxon>
        <taxon>Gammaproteobacteria</taxon>
        <taxon>Salinisphaerales</taxon>
        <taxon>Salinisphaeraceae</taxon>
        <taxon>Salinisphaera</taxon>
    </lineage>
</organism>
<evidence type="ECO:0000313" key="3">
    <source>
        <dbReference type="Proteomes" id="UP000285310"/>
    </source>
</evidence>
<evidence type="ECO:0000313" key="2">
    <source>
        <dbReference type="EMBL" id="ROO29797.1"/>
    </source>
</evidence>
<reference evidence="2 3" key="1">
    <citation type="submission" date="2013-10" db="EMBL/GenBank/DDBJ databases">
        <title>Salinisphaera japonica YTM-1 Genome Sequencing.</title>
        <authorList>
            <person name="Lai Q."/>
            <person name="Li C."/>
            <person name="Shao Z."/>
        </authorList>
    </citation>
    <scope>NUCLEOTIDE SEQUENCE [LARGE SCALE GENOMIC DNA]</scope>
    <source>
        <strain evidence="2 3">YTM-1</strain>
    </source>
</reference>
<dbReference type="Proteomes" id="UP000285310">
    <property type="component" value="Unassembled WGS sequence"/>
</dbReference>
<dbReference type="PROSITE" id="PS51819">
    <property type="entry name" value="VOC"/>
    <property type="match status" value="2"/>
</dbReference>
<accession>A0A423PW12</accession>
<dbReference type="PANTHER" id="PTHR36110:SF2">
    <property type="entry name" value="RING-CLEAVING DIOXYGENASE MHQE-RELATED"/>
    <property type="match status" value="1"/>
</dbReference>
<dbReference type="EMBL" id="AYKG01000013">
    <property type="protein sequence ID" value="ROO29797.1"/>
    <property type="molecule type" value="Genomic_DNA"/>
</dbReference>